<dbReference type="InterPro" id="IPR050736">
    <property type="entry name" value="Sensor_HK_Regulatory"/>
</dbReference>
<evidence type="ECO:0000256" key="5">
    <source>
        <dbReference type="ARBA" id="ARBA00023012"/>
    </source>
</evidence>
<evidence type="ECO:0000313" key="8">
    <source>
        <dbReference type="Proteomes" id="UP001259659"/>
    </source>
</evidence>
<dbReference type="Gene3D" id="3.30.565.10">
    <property type="entry name" value="Histidine kinase-like ATPase, C-terminal domain"/>
    <property type="match status" value="1"/>
</dbReference>
<keyword evidence="4" id="KW-0418">Kinase</keyword>
<organism evidence="7 8">
    <name type="scientific">Haloarcula saliterrae</name>
    <dbReference type="NCBI Taxonomy" id="2950534"/>
    <lineage>
        <taxon>Archaea</taxon>
        <taxon>Methanobacteriati</taxon>
        <taxon>Methanobacteriota</taxon>
        <taxon>Stenosarchaea group</taxon>
        <taxon>Halobacteria</taxon>
        <taxon>Halobacteriales</taxon>
        <taxon>Haloarculaceae</taxon>
        <taxon>Haloarcula</taxon>
    </lineage>
</organism>
<dbReference type="EC" id="2.7.13.3" evidence="2"/>
<dbReference type="InterPro" id="IPR003594">
    <property type="entry name" value="HATPase_dom"/>
</dbReference>
<protein>
    <recommendedName>
        <fullName evidence="2">histidine kinase</fullName>
        <ecNumber evidence="2">2.7.13.3</ecNumber>
    </recommendedName>
</protein>
<dbReference type="Pfam" id="PF02518">
    <property type="entry name" value="HATPase_c"/>
    <property type="match status" value="1"/>
</dbReference>
<dbReference type="PANTHER" id="PTHR43711">
    <property type="entry name" value="TWO-COMPONENT HISTIDINE KINASE"/>
    <property type="match status" value="1"/>
</dbReference>
<comment type="catalytic activity">
    <reaction evidence="1">
        <text>ATP + protein L-histidine = ADP + protein N-phospho-L-histidine.</text>
        <dbReference type="EC" id="2.7.13.3"/>
    </reaction>
</comment>
<keyword evidence="3" id="KW-0808">Transferase</keyword>
<evidence type="ECO:0000256" key="4">
    <source>
        <dbReference type="ARBA" id="ARBA00022777"/>
    </source>
</evidence>
<gene>
    <name evidence="7" type="ORF">NDI56_05475</name>
</gene>
<comment type="caution">
    <text evidence="7">The sequence shown here is derived from an EMBL/GenBank/DDBJ whole genome shotgun (WGS) entry which is preliminary data.</text>
</comment>
<dbReference type="EMBL" id="JAMQON010000001">
    <property type="protein sequence ID" value="MDS0258841.1"/>
    <property type="molecule type" value="Genomic_DNA"/>
</dbReference>
<proteinExistence type="predicted"/>
<evidence type="ECO:0000259" key="6">
    <source>
        <dbReference type="Pfam" id="PF02518"/>
    </source>
</evidence>
<accession>A0ABU2FAJ7</accession>
<sequence>MFESGHSTAGTGLGLAIVQRIVDAHGWDITAGESVQRGARFEVHGEAKPVTPFENG</sequence>
<feature type="domain" description="Histidine kinase/HSP90-like ATPase" evidence="6">
    <location>
        <begin position="6"/>
        <end position="44"/>
    </location>
</feature>
<evidence type="ECO:0000256" key="3">
    <source>
        <dbReference type="ARBA" id="ARBA00022679"/>
    </source>
</evidence>
<evidence type="ECO:0000313" key="7">
    <source>
        <dbReference type="EMBL" id="MDS0258841.1"/>
    </source>
</evidence>
<dbReference type="PANTHER" id="PTHR43711:SF1">
    <property type="entry name" value="HISTIDINE KINASE 1"/>
    <property type="match status" value="1"/>
</dbReference>
<dbReference type="SUPFAM" id="SSF55874">
    <property type="entry name" value="ATPase domain of HSP90 chaperone/DNA topoisomerase II/histidine kinase"/>
    <property type="match status" value="1"/>
</dbReference>
<keyword evidence="8" id="KW-1185">Reference proteome</keyword>
<reference evidence="7 8" key="1">
    <citation type="submission" date="2022-06" db="EMBL/GenBank/DDBJ databases">
        <title>Haloarcula sp. a new haloarchaeum isolate from saline soil.</title>
        <authorList>
            <person name="Strakova D."/>
            <person name="Galisteo C."/>
            <person name="Sanchez-Porro C."/>
            <person name="Ventosa A."/>
        </authorList>
    </citation>
    <scope>NUCLEOTIDE SEQUENCE [LARGE SCALE GENOMIC DNA]</scope>
    <source>
        <strain evidence="7 8">S1CR25-12</strain>
    </source>
</reference>
<dbReference type="InterPro" id="IPR036890">
    <property type="entry name" value="HATPase_C_sf"/>
</dbReference>
<evidence type="ECO:0000256" key="1">
    <source>
        <dbReference type="ARBA" id="ARBA00000085"/>
    </source>
</evidence>
<dbReference type="Proteomes" id="UP001259659">
    <property type="component" value="Unassembled WGS sequence"/>
</dbReference>
<keyword evidence="5" id="KW-0902">Two-component regulatory system</keyword>
<evidence type="ECO:0000256" key="2">
    <source>
        <dbReference type="ARBA" id="ARBA00012438"/>
    </source>
</evidence>
<name>A0ABU2FAJ7_9EURY</name>